<protein>
    <submittedName>
        <fullName evidence="2">Putative secreted protein</fullName>
    </submittedName>
</protein>
<dbReference type="EMBL" id="GBBK01005713">
    <property type="protein sequence ID" value="JAC18769.1"/>
    <property type="molecule type" value="mRNA"/>
</dbReference>
<sequence length="77" mass="8415">MCRRRHDGLVLLAAATFFSTVVAPTMGLQPYRSTERGETTRQPRAARQVSGGASAVYQESRARHRSVVASDVVEPGR</sequence>
<proteinExistence type="evidence at transcript level"/>
<organism evidence="2">
    <name type="scientific">Amblyomma cajennense</name>
    <name type="common">Cayenne tick</name>
    <name type="synonym">Acarus cajennensis</name>
    <dbReference type="NCBI Taxonomy" id="34607"/>
    <lineage>
        <taxon>Eukaryota</taxon>
        <taxon>Metazoa</taxon>
        <taxon>Ecdysozoa</taxon>
        <taxon>Arthropoda</taxon>
        <taxon>Chelicerata</taxon>
        <taxon>Arachnida</taxon>
        <taxon>Acari</taxon>
        <taxon>Parasitiformes</taxon>
        <taxon>Ixodida</taxon>
        <taxon>Ixodoidea</taxon>
        <taxon>Ixodidae</taxon>
        <taxon>Amblyomminae</taxon>
        <taxon>Amblyomma</taxon>
    </lineage>
</organism>
<evidence type="ECO:0000256" key="1">
    <source>
        <dbReference type="SAM" id="MobiDB-lite"/>
    </source>
</evidence>
<name>A0A023FDF2_AMBCJ</name>
<evidence type="ECO:0000313" key="2">
    <source>
        <dbReference type="EMBL" id="JAC18769.1"/>
    </source>
</evidence>
<reference evidence="2" key="1">
    <citation type="submission" date="2014-03" db="EMBL/GenBank/DDBJ databases">
        <title>The sialotranscriptome of Amblyomma triste, Amblyomma parvum and Amblyomma cajennense ticks, uncovered by 454-based RNA-seq.</title>
        <authorList>
            <person name="Garcia G.R."/>
            <person name="Gardinassi L.G."/>
            <person name="Ribeiro J.M."/>
            <person name="Anatriello E."/>
            <person name="Ferreira B.R."/>
            <person name="Moreira H.N."/>
            <person name="Mafra C."/>
            <person name="Olegario M.M."/>
            <person name="Szabo P.J."/>
            <person name="Miranda-Santos I.K."/>
            <person name="Maruyama S.R."/>
        </authorList>
    </citation>
    <scope>NUCLEOTIDE SEQUENCE</scope>
    <source>
        <strain evidence="2">Uberlandia</strain>
        <tissue evidence="2">Salivary glands</tissue>
    </source>
</reference>
<dbReference type="AlphaFoldDB" id="A0A023FDF2"/>
<accession>A0A023FDF2</accession>
<feature type="region of interest" description="Disordered" evidence="1">
    <location>
        <begin position="28"/>
        <end position="57"/>
    </location>
</feature>